<sequence length="113" mass="12977">MSQKDAGQKRRTSSDNFSNAGPSKRRKSNYLERRAVSFYDVIKRPLNDRDISRLLIGEEDDSTQEELSNSHSEDGLEVDDAESDNQEETSDHEDRSSVILLDEASDHSHFLYR</sequence>
<proteinExistence type="predicted"/>
<reference evidence="2 3" key="1">
    <citation type="journal article" date="2019" name="Commun. Biol.">
        <title>The bagworm genome reveals a unique fibroin gene that provides high tensile strength.</title>
        <authorList>
            <person name="Kono N."/>
            <person name="Nakamura H."/>
            <person name="Ohtoshi R."/>
            <person name="Tomita M."/>
            <person name="Numata K."/>
            <person name="Arakawa K."/>
        </authorList>
    </citation>
    <scope>NUCLEOTIDE SEQUENCE [LARGE SCALE GENOMIC DNA]</scope>
</reference>
<evidence type="ECO:0000313" key="2">
    <source>
        <dbReference type="EMBL" id="GBP95284.1"/>
    </source>
</evidence>
<keyword evidence="3" id="KW-1185">Reference proteome</keyword>
<evidence type="ECO:0000256" key="1">
    <source>
        <dbReference type="SAM" id="MobiDB-lite"/>
    </source>
</evidence>
<feature type="region of interest" description="Disordered" evidence="1">
    <location>
        <begin position="55"/>
        <end position="113"/>
    </location>
</feature>
<dbReference type="AlphaFoldDB" id="A0A4C2A7T6"/>
<accession>A0A4C2A7T6</accession>
<gene>
    <name evidence="2" type="ORF">EVAR_97228_1</name>
</gene>
<feature type="region of interest" description="Disordered" evidence="1">
    <location>
        <begin position="1"/>
        <end position="29"/>
    </location>
</feature>
<evidence type="ECO:0000313" key="3">
    <source>
        <dbReference type="Proteomes" id="UP000299102"/>
    </source>
</evidence>
<dbReference type="Proteomes" id="UP000299102">
    <property type="component" value="Unassembled WGS sequence"/>
</dbReference>
<dbReference type="OrthoDB" id="6770266at2759"/>
<name>A0A4C2A7T6_EUMVA</name>
<feature type="compositionally biased region" description="Acidic residues" evidence="1">
    <location>
        <begin position="75"/>
        <end position="91"/>
    </location>
</feature>
<dbReference type="EMBL" id="BGZK01002609">
    <property type="protein sequence ID" value="GBP95284.1"/>
    <property type="molecule type" value="Genomic_DNA"/>
</dbReference>
<comment type="caution">
    <text evidence="2">The sequence shown here is derived from an EMBL/GenBank/DDBJ whole genome shotgun (WGS) entry which is preliminary data.</text>
</comment>
<feature type="compositionally biased region" description="Basic and acidic residues" evidence="1">
    <location>
        <begin position="104"/>
        <end position="113"/>
    </location>
</feature>
<organism evidence="2 3">
    <name type="scientific">Eumeta variegata</name>
    <name type="common">Bagworm moth</name>
    <name type="synonym">Eumeta japonica</name>
    <dbReference type="NCBI Taxonomy" id="151549"/>
    <lineage>
        <taxon>Eukaryota</taxon>
        <taxon>Metazoa</taxon>
        <taxon>Ecdysozoa</taxon>
        <taxon>Arthropoda</taxon>
        <taxon>Hexapoda</taxon>
        <taxon>Insecta</taxon>
        <taxon>Pterygota</taxon>
        <taxon>Neoptera</taxon>
        <taxon>Endopterygota</taxon>
        <taxon>Lepidoptera</taxon>
        <taxon>Glossata</taxon>
        <taxon>Ditrysia</taxon>
        <taxon>Tineoidea</taxon>
        <taxon>Psychidae</taxon>
        <taxon>Oiketicinae</taxon>
        <taxon>Eumeta</taxon>
    </lineage>
</organism>
<protein>
    <submittedName>
        <fullName evidence="2">Uncharacterized protein</fullName>
    </submittedName>
</protein>